<comment type="caution">
    <text evidence="1">The sequence shown here is derived from an EMBL/GenBank/DDBJ whole genome shotgun (WGS) entry which is preliminary data.</text>
</comment>
<proteinExistence type="predicted"/>
<evidence type="ECO:0000313" key="2">
    <source>
        <dbReference type="Proteomes" id="UP000319837"/>
    </source>
</evidence>
<dbReference type="RefSeq" id="WP_185763453.1">
    <property type="nucleotide sequence ID" value="NZ_RIBP01000001.1"/>
</dbReference>
<evidence type="ECO:0000313" key="1">
    <source>
        <dbReference type="EMBL" id="TRZ40035.1"/>
    </source>
</evidence>
<organism evidence="1 2">
    <name type="scientific">Niallia circulans</name>
    <name type="common">Bacillus circulans</name>
    <dbReference type="NCBI Taxonomy" id="1397"/>
    <lineage>
        <taxon>Bacteria</taxon>
        <taxon>Bacillati</taxon>
        <taxon>Bacillota</taxon>
        <taxon>Bacilli</taxon>
        <taxon>Bacillales</taxon>
        <taxon>Bacillaceae</taxon>
        <taxon>Niallia</taxon>
    </lineage>
</organism>
<protein>
    <submittedName>
        <fullName evidence="1">Uncharacterized protein</fullName>
    </submittedName>
</protein>
<dbReference type="EMBL" id="RIBP01000001">
    <property type="protein sequence ID" value="TRZ40035.1"/>
    <property type="molecule type" value="Genomic_DNA"/>
</dbReference>
<gene>
    <name evidence="1" type="ORF">CEQ21_03585</name>
</gene>
<sequence length="59" mass="6258">MALAGFIPIVGWAGRAVKGGKGIYSATKGINAAEHAMSAYKNVRSFSTLGKKQKWVSMD</sequence>
<dbReference type="Proteomes" id="UP000319837">
    <property type="component" value="Unassembled WGS sequence"/>
</dbReference>
<accession>A0A553SSR0</accession>
<name>A0A553SSR0_NIACI</name>
<reference evidence="2" key="1">
    <citation type="submission" date="2018-10" db="EMBL/GenBank/DDBJ databases">
        <title>FDA dAtabase for Regulatory Grade micrObial Sequences (FDA-ARGOS): Supporting development and validation of Infectious Disease Dx tests.</title>
        <authorList>
            <person name="Minogue T."/>
            <person name="Wolcott M."/>
            <person name="Wasieloski L."/>
            <person name="Aguilar W."/>
            <person name="Moore D."/>
            <person name="Tallon L."/>
            <person name="Sadzewicz L."/>
            <person name="Sengamalay N."/>
            <person name="Ott S."/>
            <person name="Godinez A."/>
            <person name="Nagaraj S."/>
            <person name="Vavikolanu K."/>
            <person name="Vyas G."/>
            <person name="Nadendla S."/>
            <person name="George J."/>
            <person name="Sichtig H."/>
        </authorList>
    </citation>
    <scope>NUCLEOTIDE SEQUENCE [LARGE SCALE GENOMIC DNA]</scope>
    <source>
        <strain evidence="2">FDAARGOS_343</strain>
    </source>
</reference>
<dbReference type="AlphaFoldDB" id="A0A553SSR0"/>